<reference evidence="2" key="2">
    <citation type="journal article" date="2015" name="Fish Shellfish Immunol.">
        <title>Early steps in the European eel (Anguilla anguilla)-Vibrio vulnificus interaction in the gills: Role of the RtxA13 toxin.</title>
        <authorList>
            <person name="Callol A."/>
            <person name="Pajuelo D."/>
            <person name="Ebbesson L."/>
            <person name="Teles M."/>
            <person name="MacKenzie S."/>
            <person name="Amaro C."/>
        </authorList>
    </citation>
    <scope>NUCLEOTIDE SEQUENCE</scope>
</reference>
<organism evidence="2">
    <name type="scientific">Anguilla anguilla</name>
    <name type="common">European freshwater eel</name>
    <name type="synonym">Muraena anguilla</name>
    <dbReference type="NCBI Taxonomy" id="7936"/>
    <lineage>
        <taxon>Eukaryota</taxon>
        <taxon>Metazoa</taxon>
        <taxon>Chordata</taxon>
        <taxon>Craniata</taxon>
        <taxon>Vertebrata</taxon>
        <taxon>Euteleostomi</taxon>
        <taxon>Actinopterygii</taxon>
        <taxon>Neopterygii</taxon>
        <taxon>Teleostei</taxon>
        <taxon>Anguilliformes</taxon>
        <taxon>Anguillidae</taxon>
        <taxon>Anguilla</taxon>
    </lineage>
</organism>
<name>A0A0E9PRY8_ANGAN</name>
<proteinExistence type="predicted"/>
<dbReference type="EMBL" id="GBXM01101742">
    <property type="protein sequence ID" value="JAH06835.1"/>
    <property type="molecule type" value="Transcribed_RNA"/>
</dbReference>
<dbReference type="AlphaFoldDB" id="A0A0E9PRY8"/>
<sequence>MDRRGRTASVNSGIGPPGIKTHVPERSAMTSSRATTPIGVLITIHKTL</sequence>
<evidence type="ECO:0000256" key="1">
    <source>
        <dbReference type="SAM" id="MobiDB-lite"/>
    </source>
</evidence>
<feature type="region of interest" description="Disordered" evidence="1">
    <location>
        <begin position="1"/>
        <end position="34"/>
    </location>
</feature>
<accession>A0A0E9PRY8</accession>
<reference evidence="2" key="1">
    <citation type="submission" date="2014-11" db="EMBL/GenBank/DDBJ databases">
        <authorList>
            <person name="Amaro Gonzalez C."/>
        </authorList>
    </citation>
    <scope>NUCLEOTIDE SEQUENCE</scope>
</reference>
<protein>
    <submittedName>
        <fullName evidence="2">Uncharacterized protein</fullName>
    </submittedName>
</protein>
<evidence type="ECO:0000313" key="2">
    <source>
        <dbReference type="EMBL" id="JAH06835.1"/>
    </source>
</evidence>